<dbReference type="EMBL" id="JAHRIO010010748">
    <property type="protein sequence ID" value="MEQ2161678.1"/>
    <property type="molecule type" value="Genomic_DNA"/>
</dbReference>
<sequence length="67" mass="7680">MEERPDAQKQILIEIAKKLPIFTRAQSGAPVFVSGPDRNGFNLGLHKNLLQVFGEDRKLWFIPVFTR</sequence>
<gene>
    <name evidence="1" type="ORF">GOODEAATRI_011981</name>
</gene>
<comment type="caution">
    <text evidence="1">The sequence shown here is derived from an EMBL/GenBank/DDBJ whole genome shotgun (WGS) entry which is preliminary data.</text>
</comment>
<reference evidence="1 2" key="1">
    <citation type="submission" date="2021-06" db="EMBL/GenBank/DDBJ databases">
        <authorList>
            <person name="Palmer J.M."/>
        </authorList>
    </citation>
    <scope>NUCLEOTIDE SEQUENCE [LARGE SCALE GENOMIC DNA]</scope>
    <source>
        <strain evidence="1 2">GA_2019</strain>
        <tissue evidence="1">Muscle</tissue>
    </source>
</reference>
<evidence type="ECO:0000313" key="1">
    <source>
        <dbReference type="EMBL" id="MEQ2161678.1"/>
    </source>
</evidence>
<name>A0ABV0MRF4_9TELE</name>
<dbReference type="Proteomes" id="UP001476798">
    <property type="component" value="Unassembled WGS sequence"/>
</dbReference>
<evidence type="ECO:0000313" key="2">
    <source>
        <dbReference type="Proteomes" id="UP001476798"/>
    </source>
</evidence>
<organism evidence="1 2">
    <name type="scientific">Goodea atripinnis</name>
    <dbReference type="NCBI Taxonomy" id="208336"/>
    <lineage>
        <taxon>Eukaryota</taxon>
        <taxon>Metazoa</taxon>
        <taxon>Chordata</taxon>
        <taxon>Craniata</taxon>
        <taxon>Vertebrata</taxon>
        <taxon>Euteleostomi</taxon>
        <taxon>Actinopterygii</taxon>
        <taxon>Neopterygii</taxon>
        <taxon>Teleostei</taxon>
        <taxon>Neoteleostei</taxon>
        <taxon>Acanthomorphata</taxon>
        <taxon>Ovalentaria</taxon>
        <taxon>Atherinomorphae</taxon>
        <taxon>Cyprinodontiformes</taxon>
        <taxon>Goodeidae</taxon>
        <taxon>Goodea</taxon>
    </lineage>
</organism>
<protein>
    <submittedName>
        <fullName evidence="1">Uncharacterized protein</fullName>
    </submittedName>
</protein>
<proteinExistence type="predicted"/>
<keyword evidence="2" id="KW-1185">Reference proteome</keyword>
<accession>A0ABV0MRF4</accession>